<dbReference type="RefSeq" id="WP_167205128.1">
    <property type="nucleotide sequence ID" value="NZ_CP050063.1"/>
</dbReference>
<dbReference type="KEGG" id="spib:G8759_03145"/>
<dbReference type="EMBL" id="CP050063">
    <property type="protein sequence ID" value="QIP11695.1"/>
    <property type="molecule type" value="Genomic_DNA"/>
</dbReference>
<evidence type="ECO:0000313" key="2">
    <source>
        <dbReference type="Proteomes" id="UP000501802"/>
    </source>
</evidence>
<gene>
    <name evidence="1" type="ORF">G8759_03145</name>
</gene>
<dbReference type="Proteomes" id="UP000501802">
    <property type="component" value="Chromosome"/>
</dbReference>
<proteinExistence type="predicted"/>
<keyword evidence="2" id="KW-1185">Reference proteome</keyword>
<dbReference type="InterPro" id="IPR045423">
    <property type="entry name" value="DUF6510"/>
</dbReference>
<protein>
    <recommendedName>
        <fullName evidence="3">Hydrogenase maturation nickel metallochaperone HypA</fullName>
    </recommendedName>
</protein>
<dbReference type="Pfam" id="PF20120">
    <property type="entry name" value="DUF6510"/>
    <property type="match status" value="1"/>
</dbReference>
<organism evidence="1 2">
    <name type="scientific">Spirosoma aureum</name>
    <dbReference type="NCBI Taxonomy" id="2692134"/>
    <lineage>
        <taxon>Bacteria</taxon>
        <taxon>Pseudomonadati</taxon>
        <taxon>Bacteroidota</taxon>
        <taxon>Cytophagia</taxon>
        <taxon>Cytophagales</taxon>
        <taxon>Cytophagaceae</taxon>
        <taxon>Spirosoma</taxon>
    </lineage>
</organism>
<dbReference type="AlphaFoldDB" id="A0A6G9AHD4"/>
<evidence type="ECO:0008006" key="3">
    <source>
        <dbReference type="Google" id="ProtNLM"/>
    </source>
</evidence>
<reference evidence="1 2" key="1">
    <citation type="submission" date="2020-03" db="EMBL/GenBank/DDBJ databases">
        <authorList>
            <person name="Kim M.K."/>
        </authorList>
    </citation>
    <scope>NUCLEOTIDE SEQUENCE [LARGE SCALE GENOMIC DNA]</scope>
    <source>
        <strain evidence="1 2">BT328</strain>
    </source>
</reference>
<accession>A0A6G9AHD4</accession>
<evidence type="ECO:0000313" key="1">
    <source>
        <dbReference type="EMBL" id="QIP11695.1"/>
    </source>
</evidence>
<name>A0A6G9AHD4_9BACT</name>
<sequence length="97" mass="10348">MITDTDTIDRALRLDGNAVAGELQMLLNLDVTILQMTCSHCHKEGIFANLLAYVRGPGLVLRCPTCDGLILQLVKSPSGSILTVEGLAADIKSTIIP</sequence>